<evidence type="ECO:0000313" key="2">
    <source>
        <dbReference type="Proteomes" id="UP001631969"/>
    </source>
</evidence>
<organism evidence="1 2">
    <name type="scientific">Paenibacillus mesotrionivorans</name>
    <dbReference type="NCBI Taxonomy" id="3160968"/>
    <lineage>
        <taxon>Bacteria</taxon>
        <taxon>Bacillati</taxon>
        <taxon>Bacillota</taxon>
        <taxon>Bacilli</taxon>
        <taxon>Bacillales</taxon>
        <taxon>Paenibacillaceae</taxon>
        <taxon>Paenibacillus</taxon>
    </lineage>
</organism>
<name>A0ACC7NTS0_9BACL</name>
<evidence type="ECO:0000313" key="1">
    <source>
        <dbReference type="EMBL" id="MFM9328098.1"/>
    </source>
</evidence>
<keyword evidence="1" id="KW-0808">Transferase</keyword>
<sequence length="612" mass="69690">MRALWRWVRSQFSGHIQVRLTGYFLLILLPLVVISLFAVERSRDLLYNQAVERSQLALSSSMDYIDLTLQNIEELSALIATDPAVVQQLNKTGRELPPESIVEFSRMLKQLSNMNAVNHIVSQITIYHHASHMMISTNFGGRRLTSEPMQEWMVQTAREKGTAIRYLLPDESVSGTTFGSVISTDSISLVRSMDLYNVNRQPNILMITLNKSRLLNVIKSQLPSSQAKIYLHTETGRVVAGTGETAADGGLPPISGKEMAVTVDSGYSNWHLTLMQPEAELYRETDKLRMFTYIIIAVSVLLAVGISWVVYSGIASPVHKLASGMKQLAAGNLNIRLHNRQKDEFGYLTESFNQMVAYQRHLIQDHYEQELELLKTELKFLQSQINPHFLYNTLDSIYWSAQNYEATEISEMVLNLSRFFRLSLNKGREVFTLQENMEHLHYYIRIQQIRFLDNFRVEYRLQEETKAIPVLKLLLQPLVENAILHGMEDRASGGLLVISSWLEGGTRLNIRVEDNGPGINPERLAYMRHELEKAGRLDYRIKREEEVRDLFGLRNITARMKLYYGKEAELVIDSVEGQGTHVTVSLPLDRCGSDLQLVTEELNPAREGLTGG</sequence>
<dbReference type="Proteomes" id="UP001631969">
    <property type="component" value="Unassembled WGS sequence"/>
</dbReference>
<comment type="caution">
    <text evidence="1">The sequence shown here is derived from an EMBL/GenBank/DDBJ whole genome shotgun (WGS) entry which is preliminary data.</text>
</comment>
<dbReference type="EMBL" id="JBJURJ010000004">
    <property type="protein sequence ID" value="MFM9328098.1"/>
    <property type="molecule type" value="Genomic_DNA"/>
</dbReference>
<proteinExistence type="predicted"/>
<keyword evidence="2" id="KW-1185">Reference proteome</keyword>
<keyword evidence="1" id="KW-0418">Kinase</keyword>
<accession>A0ACC7NTS0</accession>
<dbReference type="EC" id="2.7.13.3" evidence="1"/>
<protein>
    <submittedName>
        <fullName evidence="1">Sensor histidine kinase</fullName>
        <ecNumber evidence="1">2.7.13.3</ecNumber>
    </submittedName>
</protein>
<reference evidence="1" key="1">
    <citation type="submission" date="2024-12" db="EMBL/GenBank/DDBJ databases">
        <authorList>
            <person name="Wu N."/>
        </authorList>
    </citation>
    <scope>NUCLEOTIDE SEQUENCE</scope>
    <source>
        <strain evidence="1">P15</strain>
    </source>
</reference>
<gene>
    <name evidence="1" type="ORF">ACI1P1_07365</name>
</gene>